<dbReference type="PROSITE" id="PS00369">
    <property type="entry name" value="PTS_HPR_HIS"/>
    <property type="match status" value="1"/>
</dbReference>
<reference evidence="7" key="1">
    <citation type="submission" date="2016-04" db="EMBL/GenBank/DDBJ databases">
        <authorList>
            <person name="Evans L.H."/>
            <person name="Alamgir A."/>
            <person name="Owens N."/>
            <person name="Weber N.D."/>
            <person name="Virtaneva K."/>
            <person name="Barbian K."/>
            <person name="Babar A."/>
            <person name="Rosenke K."/>
        </authorList>
    </citation>
    <scope>NUCLEOTIDE SEQUENCE</scope>
    <source>
        <strain evidence="7">86</strain>
    </source>
</reference>
<name>A0A212JH15_9FIRM</name>
<dbReference type="PRINTS" id="PR00107">
    <property type="entry name" value="PHOSPHOCPHPR"/>
</dbReference>
<keyword evidence="3" id="KW-0813">Transport</keyword>
<accession>A0A212JH15</accession>
<sequence length="90" mass="9475">MYARQTKIINKTGLHARPASTFVMATKQFKSDITIRNVDAGSDPANAKSIIMLLAAGLSCGTTIEIAANGPDEKEAVDHLVAQVEGGFGE</sequence>
<dbReference type="AlphaFoldDB" id="A0A212JH15"/>
<evidence type="ECO:0000256" key="2">
    <source>
        <dbReference type="ARBA" id="ARBA00020422"/>
    </source>
</evidence>
<dbReference type="NCBIfam" id="TIGR01003">
    <property type="entry name" value="PTS_HPr_family"/>
    <property type="match status" value="1"/>
</dbReference>
<evidence type="ECO:0000256" key="1">
    <source>
        <dbReference type="ARBA" id="ARBA00003681"/>
    </source>
</evidence>
<organism evidence="7">
    <name type="scientific">uncultured Eubacteriales bacterium</name>
    <dbReference type="NCBI Taxonomy" id="172733"/>
    <lineage>
        <taxon>Bacteria</taxon>
        <taxon>Bacillati</taxon>
        <taxon>Bacillota</taxon>
        <taxon>Clostridia</taxon>
        <taxon>Eubacteriales</taxon>
        <taxon>environmental samples</taxon>
    </lineage>
</organism>
<keyword evidence="4" id="KW-0762">Sugar transport</keyword>
<evidence type="ECO:0000256" key="4">
    <source>
        <dbReference type="ARBA" id="ARBA00022597"/>
    </source>
</evidence>
<evidence type="ECO:0000256" key="3">
    <source>
        <dbReference type="ARBA" id="ARBA00022448"/>
    </source>
</evidence>
<comment type="function">
    <text evidence="1">General (non sugar-specific) component of the phosphoenolpyruvate-dependent sugar phosphotransferase system (sugar PTS). This major carbohydrate active-transport system catalyzes the phosphorylation of incoming sugar substrates concomitantly with their translocation across the cell membrane. The phosphoryl group from phosphoenolpyruvate (PEP) is transferred to the phosphoryl carrier protein HPr by enzyme I. Phospho-HPr then transfers it to the PTS EIIA domain.</text>
</comment>
<evidence type="ECO:0000259" key="6">
    <source>
        <dbReference type="PROSITE" id="PS51350"/>
    </source>
</evidence>
<dbReference type="InterPro" id="IPR000032">
    <property type="entry name" value="HPr-like"/>
</dbReference>
<keyword evidence="7" id="KW-0808">Transferase</keyword>
<proteinExistence type="predicted"/>
<dbReference type="EMBL" id="FLUN01000001">
    <property type="protein sequence ID" value="SBV98732.1"/>
    <property type="molecule type" value="Genomic_DNA"/>
</dbReference>
<evidence type="ECO:0000256" key="5">
    <source>
        <dbReference type="ARBA" id="ARBA00033055"/>
    </source>
</evidence>
<feature type="domain" description="HPr" evidence="6">
    <location>
        <begin position="1"/>
        <end position="90"/>
    </location>
</feature>
<dbReference type="GO" id="GO:0016740">
    <property type="term" value="F:transferase activity"/>
    <property type="evidence" value="ECO:0007669"/>
    <property type="project" value="UniProtKB-KW"/>
</dbReference>
<dbReference type="Pfam" id="PF00381">
    <property type="entry name" value="PTS-HPr"/>
    <property type="match status" value="1"/>
</dbReference>
<dbReference type="PANTHER" id="PTHR33705">
    <property type="entry name" value="PHOSPHOCARRIER PROTEIN HPR"/>
    <property type="match status" value="1"/>
</dbReference>
<dbReference type="PROSITE" id="PS51350">
    <property type="entry name" value="PTS_HPR_DOM"/>
    <property type="match status" value="1"/>
</dbReference>
<dbReference type="InterPro" id="IPR001020">
    <property type="entry name" value="PTS_HPr_His_P_site"/>
</dbReference>
<dbReference type="CDD" id="cd00367">
    <property type="entry name" value="PTS-HPr_like"/>
    <property type="match status" value="1"/>
</dbReference>
<dbReference type="InterPro" id="IPR035895">
    <property type="entry name" value="HPr-like_sf"/>
</dbReference>
<evidence type="ECO:0000313" key="7">
    <source>
        <dbReference type="EMBL" id="SBV98732.1"/>
    </source>
</evidence>
<dbReference type="InterPro" id="IPR050399">
    <property type="entry name" value="HPr"/>
</dbReference>
<protein>
    <recommendedName>
        <fullName evidence="2">Phosphocarrier protein HPr</fullName>
    </recommendedName>
    <alternativeName>
        <fullName evidence="5">Histidine-containing protein</fullName>
    </alternativeName>
</protein>
<gene>
    <name evidence="7" type="ORF">KL86CLO1_11079</name>
</gene>
<dbReference type="SUPFAM" id="SSF55594">
    <property type="entry name" value="HPr-like"/>
    <property type="match status" value="1"/>
</dbReference>
<dbReference type="PANTHER" id="PTHR33705:SF1">
    <property type="entry name" value="PHOSPHOCARRIER PROTEIN HPR"/>
    <property type="match status" value="1"/>
</dbReference>
<dbReference type="Gene3D" id="3.30.1340.10">
    <property type="entry name" value="HPr-like"/>
    <property type="match status" value="1"/>
</dbReference>